<dbReference type="Pfam" id="PF20414">
    <property type="entry name" value="DUF6698"/>
    <property type="match status" value="1"/>
</dbReference>
<reference evidence="1 2" key="1">
    <citation type="submission" date="2019-02" db="EMBL/GenBank/DDBJ databases">
        <title>Genome sequencing of the rare red list fungi Phellinidium pouzarii.</title>
        <authorList>
            <person name="Buettner E."/>
            <person name="Kellner H."/>
        </authorList>
    </citation>
    <scope>NUCLEOTIDE SEQUENCE [LARGE SCALE GENOMIC DNA]</scope>
    <source>
        <strain evidence="1 2">DSM 108285</strain>
    </source>
</reference>
<evidence type="ECO:0000313" key="2">
    <source>
        <dbReference type="Proteomes" id="UP000308199"/>
    </source>
</evidence>
<accession>A0A4S4KPJ9</accession>
<sequence>MAVASFPRALSSSIIVARFINVIQQVKTYEVPYCLGPSATYDEATNTITPRTSRGTAAKNSMYHVTPGSIAHIASQVYYSLLVNTDFSKSTVVEIGQIYDTVYAVFEGKEPVMQEYAKELLQWWDNIIFPVSVTSTTVKGGSIARLEKHLKLMKENRADAA</sequence>
<keyword evidence="2" id="KW-1185">Reference proteome</keyword>
<comment type="caution">
    <text evidence="1">The sequence shown here is derived from an EMBL/GenBank/DDBJ whole genome shotgun (WGS) entry which is preliminary data.</text>
</comment>
<dbReference type="AlphaFoldDB" id="A0A4S4KPJ9"/>
<dbReference type="EMBL" id="SGPK01000644">
    <property type="protein sequence ID" value="THH00244.1"/>
    <property type="molecule type" value="Genomic_DNA"/>
</dbReference>
<dbReference type="InterPro" id="IPR046521">
    <property type="entry name" value="DUF6698"/>
</dbReference>
<dbReference type="OrthoDB" id="3160134at2759"/>
<name>A0A4S4KPJ9_9AGAM</name>
<dbReference type="Proteomes" id="UP000308199">
    <property type="component" value="Unassembled WGS sequence"/>
</dbReference>
<proteinExistence type="predicted"/>
<protein>
    <submittedName>
        <fullName evidence="1">Uncharacterized protein</fullName>
    </submittedName>
</protein>
<gene>
    <name evidence="1" type="ORF">EW145_g7112</name>
</gene>
<evidence type="ECO:0000313" key="1">
    <source>
        <dbReference type="EMBL" id="THH00244.1"/>
    </source>
</evidence>
<organism evidence="1 2">
    <name type="scientific">Phellinidium pouzarii</name>
    <dbReference type="NCBI Taxonomy" id="167371"/>
    <lineage>
        <taxon>Eukaryota</taxon>
        <taxon>Fungi</taxon>
        <taxon>Dikarya</taxon>
        <taxon>Basidiomycota</taxon>
        <taxon>Agaricomycotina</taxon>
        <taxon>Agaricomycetes</taxon>
        <taxon>Hymenochaetales</taxon>
        <taxon>Hymenochaetaceae</taxon>
        <taxon>Phellinidium</taxon>
    </lineage>
</organism>